<gene>
    <name evidence="2" type="ORF">GWK47_029567</name>
</gene>
<dbReference type="Proteomes" id="UP000770661">
    <property type="component" value="Unassembled WGS sequence"/>
</dbReference>
<dbReference type="AlphaFoldDB" id="A0A8J4Z433"/>
<evidence type="ECO:0000313" key="2">
    <source>
        <dbReference type="EMBL" id="KAG0729815.1"/>
    </source>
</evidence>
<evidence type="ECO:0000313" key="3">
    <source>
        <dbReference type="Proteomes" id="UP000770661"/>
    </source>
</evidence>
<proteinExistence type="predicted"/>
<feature type="region of interest" description="Disordered" evidence="1">
    <location>
        <begin position="1"/>
        <end position="22"/>
    </location>
</feature>
<keyword evidence="3" id="KW-1185">Reference proteome</keyword>
<reference evidence="2" key="1">
    <citation type="submission" date="2020-07" db="EMBL/GenBank/DDBJ databases">
        <title>The High-quality genome of the commercially important snow crab, Chionoecetes opilio.</title>
        <authorList>
            <person name="Jeong J.-H."/>
            <person name="Ryu S."/>
        </authorList>
    </citation>
    <scope>NUCLEOTIDE SEQUENCE</scope>
    <source>
        <strain evidence="2">MADBK_172401_WGS</strain>
        <tissue evidence="2">Digestive gland</tissue>
    </source>
</reference>
<evidence type="ECO:0000256" key="1">
    <source>
        <dbReference type="SAM" id="MobiDB-lite"/>
    </source>
</evidence>
<name>A0A8J4Z433_CHIOP</name>
<dbReference type="EMBL" id="JACEEZ010000798">
    <property type="protein sequence ID" value="KAG0729815.1"/>
    <property type="molecule type" value="Genomic_DNA"/>
</dbReference>
<organism evidence="2 3">
    <name type="scientific">Chionoecetes opilio</name>
    <name type="common">Atlantic snow crab</name>
    <name type="synonym">Cancer opilio</name>
    <dbReference type="NCBI Taxonomy" id="41210"/>
    <lineage>
        <taxon>Eukaryota</taxon>
        <taxon>Metazoa</taxon>
        <taxon>Ecdysozoa</taxon>
        <taxon>Arthropoda</taxon>
        <taxon>Crustacea</taxon>
        <taxon>Multicrustacea</taxon>
        <taxon>Malacostraca</taxon>
        <taxon>Eumalacostraca</taxon>
        <taxon>Eucarida</taxon>
        <taxon>Decapoda</taxon>
        <taxon>Pleocyemata</taxon>
        <taxon>Brachyura</taxon>
        <taxon>Eubrachyura</taxon>
        <taxon>Majoidea</taxon>
        <taxon>Majidae</taxon>
        <taxon>Chionoecetes</taxon>
    </lineage>
</organism>
<accession>A0A8J4Z433</accession>
<sequence>MADFLGCPGFSQGPSRGGKPVRGLFRRDFQAATRLPVDLFLPSSSWRGLPSPPWTTPSPRPPGSDVCGFLSTALMRWRLPPPEGPPPLTGPSSPLALRARPFGPAGADRSNSRISPFDSGLVGALLAAVSRLTPPPSSGVYSGPQTVSAGGVSRGGVHSVLSGSSRREGQPRGATPCGGPPGPPSFHRWALSGFGGPGSRAFRSGPARHNLPPGSLSL</sequence>
<protein>
    <submittedName>
        <fullName evidence="2">Uncharacterized protein</fullName>
    </submittedName>
</protein>
<feature type="region of interest" description="Disordered" evidence="1">
    <location>
        <begin position="134"/>
        <end position="218"/>
    </location>
</feature>
<feature type="compositionally biased region" description="Polar residues" evidence="1">
    <location>
        <begin position="139"/>
        <end position="148"/>
    </location>
</feature>
<comment type="caution">
    <text evidence="2">The sequence shown here is derived from an EMBL/GenBank/DDBJ whole genome shotgun (WGS) entry which is preliminary data.</text>
</comment>